<keyword evidence="4" id="KW-0732">Signal</keyword>
<dbReference type="RefSeq" id="XP_072843961.1">
    <property type="nucleotide sequence ID" value="XM_072987860.1"/>
</dbReference>
<evidence type="ECO:0000256" key="9">
    <source>
        <dbReference type="ARBA" id="ARBA00023180"/>
    </source>
</evidence>
<comment type="subcellular location">
    <subcellularLocation>
        <location evidence="1">Membrane</location>
        <topology evidence="1">Single-pass type I membrane protein</topology>
    </subcellularLocation>
</comment>
<dbReference type="SUPFAM" id="SSF48726">
    <property type="entry name" value="Immunoglobulin"/>
    <property type="match status" value="1"/>
</dbReference>
<dbReference type="SUPFAM" id="SSF54452">
    <property type="entry name" value="MHC antigen-recognition domain"/>
    <property type="match status" value="1"/>
</dbReference>
<dbReference type="Proteomes" id="UP001652642">
    <property type="component" value="Chromosome 2"/>
</dbReference>
<organism evidence="13 14">
    <name type="scientific">Pogona vitticeps</name>
    <name type="common">central bearded dragon</name>
    <dbReference type="NCBI Taxonomy" id="103695"/>
    <lineage>
        <taxon>Eukaryota</taxon>
        <taxon>Metazoa</taxon>
        <taxon>Chordata</taxon>
        <taxon>Craniata</taxon>
        <taxon>Vertebrata</taxon>
        <taxon>Euteleostomi</taxon>
        <taxon>Lepidosauria</taxon>
        <taxon>Squamata</taxon>
        <taxon>Bifurcata</taxon>
        <taxon>Unidentata</taxon>
        <taxon>Episquamata</taxon>
        <taxon>Toxicofera</taxon>
        <taxon>Iguania</taxon>
        <taxon>Acrodonta</taxon>
        <taxon>Agamidae</taxon>
        <taxon>Amphibolurinae</taxon>
        <taxon>Pogona</taxon>
    </lineage>
</organism>
<evidence type="ECO:0000256" key="4">
    <source>
        <dbReference type="ARBA" id="ARBA00022729"/>
    </source>
</evidence>
<dbReference type="PROSITE" id="PS00290">
    <property type="entry name" value="IG_MHC"/>
    <property type="match status" value="1"/>
</dbReference>
<feature type="domain" description="Ig-like" evidence="12">
    <location>
        <begin position="238"/>
        <end position="318"/>
    </location>
</feature>
<dbReference type="GeneID" id="110070855"/>
<dbReference type="InterPro" id="IPR011162">
    <property type="entry name" value="MHC_I/II-like_Ag-recog"/>
</dbReference>
<protein>
    <submittedName>
        <fullName evidence="14">Class I histocompatibility antigen, F10 alpha chain-like isoform X1</fullName>
    </submittedName>
</protein>
<dbReference type="PANTHER" id="PTHR16675:SF242">
    <property type="entry name" value="MAJOR HISTOCOMPATIBILITY COMPLEX CLASS I-RELATED GENE PROTEIN"/>
    <property type="match status" value="1"/>
</dbReference>
<reference evidence="14" key="2">
    <citation type="submission" date="2025-08" db="UniProtKB">
        <authorList>
            <consortium name="RefSeq"/>
        </authorList>
    </citation>
    <scope>IDENTIFICATION</scope>
</reference>
<dbReference type="InterPro" id="IPR003597">
    <property type="entry name" value="Ig_C1-set"/>
</dbReference>
<keyword evidence="13" id="KW-1185">Reference proteome</keyword>
<keyword evidence="8" id="KW-1015">Disulfide bond</keyword>
<evidence type="ECO:0000256" key="2">
    <source>
        <dbReference type="ARBA" id="ARBA00022451"/>
    </source>
</evidence>
<name>A0ABM5FEY2_9SAUR</name>
<dbReference type="Pfam" id="PF00129">
    <property type="entry name" value="MHC_I"/>
    <property type="match status" value="1"/>
</dbReference>
<dbReference type="InterPro" id="IPR037055">
    <property type="entry name" value="MHC_I-like_Ag-recog_sf"/>
</dbReference>
<evidence type="ECO:0000256" key="10">
    <source>
        <dbReference type="RuleBase" id="RU004439"/>
    </source>
</evidence>
<evidence type="ECO:0000313" key="13">
    <source>
        <dbReference type="Proteomes" id="UP001652642"/>
    </source>
</evidence>
<keyword evidence="3 11" id="KW-0812">Transmembrane</keyword>
<evidence type="ECO:0000313" key="14">
    <source>
        <dbReference type="RefSeq" id="XP_072843961.1"/>
    </source>
</evidence>
<dbReference type="InterPro" id="IPR011161">
    <property type="entry name" value="MHC_I-like_Ag-recog"/>
</dbReference>
<evidence type="ECO:0000256" key="5">
    <source>
        <dbReference type="ARBA" id="ARBA00022859"/>
    </source>
</evidence>
<dbReference type="Gene3D" id="3.30.500.10">
    <property type="entry name" value="MHC class I-like antigen recognition-like"/>
    <property type="match status" value="1"/>
</dbReference>
<evidence type="ECO:0000256" key="7">
    <source>
        <dbReference type="ARBA" id="ARBA00023136"/>
    </source>
</evidence>
<evidence type="ECO:0000256" key="1">
    <source>
        <dbReference type="ARBA" id="ARBA00004479"/>
    </source>
</evidence>
<evidence type="ECO:0000256" key="8">
    <source>
        <dbReference type="ARBA" id="ARBA00023157"/>
    </source>
</evidence>
<evidence type="ECO:0000256" key="6">
    <source>
        <dbReference type="ARBA" id="ARBA00022989"/>
    </source>
</evidence>
<keyword evidence="5" id="KW-0391">Immunity</keyword>
<sequence>MGALCPVLLRIKNLKLSGKSTRSGFNNEMGLPGAPALLLGALVLLLRGCEGSSSHSLQYFDTAVSEPNQGLPQFITVGYVDGQLFVQYDSITRRTQPRAPWIKKVDKDDPQYWDRNTQIFQNAEQVFRENLQIARNRYNQSGGFHSLQWMYGCELKEDGSPGGGYVQEAYDGRDYIALDTETLTWTAADSKAQITKEKWEKDPALAQRYKAYLEEICIEWLQRYLDYGKESLLRRDRPVGKVTHQEGYDGRETLVCQAYGFYPKEIDVTWRKEGEVWQEGTFHRSVAPYPDGTYHAWLSIEIDPKERDQYRCHVDHASLGEPLVLAWEAPASNLGLIIGCVIVALLLIVAGVAGAWFYNKKCQEGYKAASTNDGSSNSSGGDHCFCRLLPQIQ</sequence>
<dbReference type="Gene3D" id="2.60.40.10">
    <property type="entry name" value="Immunoglobulins"/>
    <property type="match status" value="1"/>
</dbReference>
<dbReference type="CDD" id="cd07698">
    <property type="entry name" value="IgC1_MHC_I_alpha3"/>
    <property type="match status" value="1"/>
</dbReference>
<dbReference type="SMART" id="SM00407">
    <property type="entry name" value="IGc1"/>
    <property type="match status" value="1"/>
</dbReference>
<evidence type="ECO:0000256" key="11">
    <source>
        <dbReference type="SAM" id="Phobius"/>
    </source>
</evidence>
<dbReference type="InterPro" id="IPR013783">
    <property type="entry name" value="Ig-like_fold"/>
</dbReference>
<dbReference type="InterPro" id="IPR036179">
    <property type="entry name" value="Ig-like_dom_sf"/>
</dbReference>
<keyword evidence="7 11" id="KW-0472">Membrane</keyword>
<gene>
    <name evidence="14" type="primary">LOC110070855</name>
</gene>
<dbReference type="PRINTS" id="PR01638">
    <property type="entry name" value="MHCCLASSI"/>
</dbReference>
<dbReference type="Pfam" id="PF07654">
    <property type="entry name" value="C1-set"/>
    <property type="match status" value="1"/>
</dbReference>
<dbReference type="PANTHER" id="PTHR16675">
    <property type="entry name" value="MHC CLASS I-RELATED"/>
    <property type="match status" value="1"/>
</dbReference>
<proteinExistence type="inferred from homology"/>
<reference evidence="13" key="1">
    <citation type="submission" date="2025-05" db="UniProtKB">
        <authorList>
            <consortium name="RefSeq"/>
        </authorList>
    </citation>
    <scope>NUCLEOTIDE SEQUENCE [LARGE SCALE GENOMIC DNA]</scope>
</reference>
<accession>A0ABM5FEY2</accession>
<keyword evidence="9" id="KW-0325">Glycoprotein</keyword>
<evidence type="ECO:0000259" key="12">
    <source>
        <dbReference type="PROSITE" id="PS50835"/>
    </source>
</evidence>
<feature type="transmembrane region" description="Helical" evidence="11">
    <location>
        <begin position="334"/>
        <end position="358"/>
    </location>
</feature>
<dbReference type="PROSITE" id="PS50835">
    <property type="entry name" value="IG_LIKE"/>
    <property type="match status" value="1"/>
</dbReference>
<dbReference type="InterPro" id="IPR001039">
    <property type="entry name" value="MHC_I_a_a1/a2"/>
</dbReference>
<keyword evidence="2" id="KW-0490">MHC I</keyword>
<evidence type="ECO:0000256" key="3">
    <source>
        <dbReference type="ARBA" id="ARBA00022692"/>
    </source>
</evidence>
<dbReference type="InterPro" id="IPR007110">
    <property type="entry name" value="Ig-like_dom"/>
</dbReference>
<comment type="similarity">
    <text evidence="10">Belongs to the MHC class I family.</text>
</comment>
<dbReference type="InterPro" id="IPR050208">
    <property type="entry name" value="MHC_class-I_related"/>
</dbReference>
<keyword evidence="6 11" id="KW-1133">Transmembrane helix</keyword>
<dbReference type="InterPro" id="IPR003006">
    <property type="entry name" value="Ig/MHC_CS"/>
</dbReference>